<proteinExistence type="predicted"/>
<keyword evidence="1" id="KW-0472">Membrane</keyword>
<name>A0ABY7ECY3_MYAAR</name>
<evidence type="ECO:0000256" key="1">
    <source>
        <dbReference type="SAM" id="Phobius"/>
    </source>
</evidence>
<evidence type="ECO:0000313" key="2">
    <source>
        <dbReference type="EMBL" id="WAR06812.1"/>
    </source>
</evidence>
<feature type="transmembrane region" description="Helical" evidence="1">
    <location>
        <begin position="286"/>
        <end position="304"/>
    </location>
</feature>
<keyword evidence="1" id="KW-0812">Transmembrane</keyword>
<keyword evidence="3" id="KW-1185">Reference proteome</keyword>
<dbReference type="EMBL" id="CP111017">
    <property type="protein sequence ID" value="WAR06812.1"/>
    <property type="molecule type" value="Genomic_DNA"/>
</dbReference>
<evidence type="ECO:0008006" key="4">
    <source>
        <dbReference type="Google" id="ProtNLM"/>
    </source>
</evidence>
<organism evidence="2 3">
    <name type="scientific">Mya arenaria</name>
    <name type="common">Soft-shell clam</name>
    <dbReference type="NCBI Taxonomy" id="6604"/>
    <lineage>
        <taxon>Eukaryota</taxon>
        <taxon>Metazoa</taxon>
        <taxon>Spiralia</taxon>
        <taxon>Lophotrochozoa</taxon>
        <taxon>Mollusca</taxon>
        <taxon>Bivalvia</taxon>
        <taxon>Autobranchia</taxon>
        <taxon>Heteroconchia</taxon>
        <taxon>Euheterodonta</taxon>
        <taxon>Imparidentia</taxon>
        <taxon>Neoheterodontei</taxon>
        <taxon>Myida</taxon>
        <taxon>Myoidea</taxon>
        <taxon>Myidae</taxon>
        <taxon>Mya</taxon>
    </lineage>
</organism>
<dbReference type="Proteomes" id="UP001164746">
    <property type="component" value="Chromosome 6"/>
</dbReference>
<sequence length="645" mass="72503">GSICADCTAIHFKPVYLAFHLRVLSAATAWRKMLCPSISGFHLRRLHDKQSYARLSQSSIYGFNLRRLQDTKFYPPPDSGFHLARMNGNKCLALLLRGSICGDSMASELSCPVPSAGSLCGDCMAMNDIPYVSGFNLRRLHGTKCNFGSICGDFMAINVIYGSICGDCMAKHGSICGDNMAIHCKPVNCNGLICGNCMSIHFMNVCYRVPFPATDSIYSDSMAINGSICVNCKAINVMFQDSICGDCMALNVFSVCHRVPPEETAWQLCYSHSTSRMSVCNSKGPIRRVAFLFLACLSVYIYLFTSTFGGIKSSAVFKVVDVNLQAVSQDKIVSTTEVVNIHSNVDKEVVNIHSNVDKEQFQKYRTRISKKESVPLLTLFTTWNYNLEKDLVHNITVFNWMPLYPFVIPVVFTNDSGVAADCSRKGWKVLPVSVTAAEGVPVLKYMYRDVMEKYNTTFYAYTNADILFTDTLLDSLVQIITNTSLDLTQPALMVEKRANVKTFTSDEGSTWYNITKTAKDRGTLYTIWAEDYFITTRSFPWHDIAEVVIGRRAYDNWLVFHSRKMNYSVIDITSTVLAVHQTTKAGNKEGHSHKNSDYNHNLLIKMYKMVKYHVGVIACIEKYTKYEYGNFSIKTRDYRKSCEAS</sequence>
<gene>
    <name evidence="2" type="ORF">MAR_016770</name>
</gene>
<feature type="non-terminal residue" evidence="2">
    <location>
        <position position="1"/>
    </location>
</feature>
<accession>A0ABY7ECY3</accession>
<reference evidence="2" key="1">
    <citation type="submission" date="2022-11" db="EMBL/GenBank/DDBJ databases">
        <title>Centuries of genome instability and evolution in soft-shell clam transmissible cancer (bioRxiv).</title>
        <authorList>
            <person name="Hart S.F.M."/>
            <person name="Yonemitsu M.A."/>
            <person name="Giersch R.M."/>
            <person name="Beal B.F."/>
            <person name="Arriagada G."/>
            <person name="Davis B.W."/>
            <person name="Ostrander E.A."/>
            <person name="Goff S.P."/>
            <person name="Metzger M.J."/>
        </authorList>
    </citation>
    <scope>NUCLEOTIDE SEQUENCE</scope>
    <source>
        <strain evidence="2">MELC-2E11</strain>
        <tissue evidence="2">Siphon/mantle</tissue>
    </source>
</reference>
<keyword evidence="1" id="KW-1133">Transmembrane helix</keyword>
<evidence type="ECO:0000313" key="3">
    <source>
        <dbReference type="Proteomes" id="UP001164746"/>
    </source>
</evidence>
<protein>
    <recommendedName>
        <fullName evidence="4">Nucleotide-diphospho-sugar transferase domain-containing protein</fullName>
    </recommendedName>
</protein>